<gene>
    <name evidence="2" type="ORF">RUM44_006098</name>
</gene>
<reference evidence="2 3" key="1">
    <citation type="submission" date="2023-09" db="EMBL/GenBank/DDBJ databases">
        <title>Genomes of two closely related lineages of the louse Polyplax serrata with different host specificities.</title>
        <authorList>
            <person name="Martinu J."/>
            <person name="Tarabai H."/>
            <person name="Stefka J."/>
            <person name="Hypsa V."/>
        </authorList>
    </citation>
    <scope>NUCLEOTIDE SEQUENCE [LARGE SCALE GENOMIC DNA]</scope>
    <source>
        <strain evidence="2">98ZLc_SE</strain>
    </source>
</reference>
<proteinExistence type="predicted"/>
<organism evidence="2 3">
    <name type="scientific">Polyplax serrata</name>
    <name type="common">Common mouse louse</name>
    <dbReference type="NCBI Taxonomy" id="468196"/>
    <lineage>
        <taxon>Eukaryota</taxon>
        <taxon>Metazoa</taxon>
        <taxon>Ecdysozoa</taxon>
        <taxon>Arthropoda</taxon>
        <taxon>Hexapoda</taxon>
        <taxon>Insecta</taxon>
        <taxon>Pterygota</taxon>
        <taxon>Neoptera</taxon>
        <taxon>Paraneoptera</taxon>
        <taxon>Psocodea</taxon>
        <taxon>Troctomorpha</taxon>
        <taxon>Phthiraptera</taxon>
        <taxon>Anoplura</taxon>
        <taxon>Polyplacidae</taxon>
        <taxon>Polyplax</taxon>
    </lineage>
</organism>
<feature type="chain" id="PRO_5046816614" evidence="1">
    <location>
        <begin position="17"/>
        <end position="133"/>
    </location>
</feature>
<evidence type="ECO:0000313" key="2">
    <source>
        <dbReference type="EMBL" id="KAK6631569.1"/>
    </source>
</evidence>
<dbReference type="EMBL" id="JAWJWF010000006">
    <property type="protein sequence ID" value="KAK6631569.1"/>
    <property type="molecule type" value="Genomic_DNA"/>
</dbReference>
<name>A0ABR1AYZ1_POLSC</name>
<evidence type="ECO:0000313" key="3">
    <source>
        <dbReference type="Proteomes" id="UP001359485"/>
    </source>
</evidence>
<keyword evidence="1" id="KW-0732">Signal</keyword>
<accession>A0ABR1AYZ1</accession>
<keyword evidence="3" id="KW-1185">Reference proteome</keyword>
<comment type="caution">
    <text evidence="2">The sequence shown here is derived from an EMBL/GenBank/DDBJ whole genome shotgun (WGS) entry which is preliminary data.</text>
</comment>
<feature type="signal peptide" evidence="1">
    <location>
        <begin position="1"/>
        <end position="16"/>
    </location>
</feature>
<dbReference type="Proteomes" id="UP001359485">
    <property type="component" value="Unassembled WGS sequence"/>
</dbReference>
<protein>
    <submittedName>
        <fullName evidence="2">Uncharacterized protein</fullName>
    </submittedName>
</protein>
<sequence>MPLLVVPFEALVVVSLQPYSTGPSANVAGTQGETSILLSDDDAIVHVDDHPQKTNSFMKFLFGHCDAEPAHFVFDKNCFRVTHNSGHTTRMSEICTIDCYYTQPSLLHAPPPQYSTGVRSVVLLQEALRLLTR</sequence>
<evidence type="ECO:0000256" key="1">
    <source>
        <dbReference type="SAM" id="SignalP"/>
    </source>
</evidence>